<keyword evidence="2" id="KW-1185">Reference proteome</keyword>
<dbReference type="RefSeq" id="WP_090934044.1">
    <property type="nucleotide sequence ID" value="NZ_FOTS01000009.1"/>
</dbReference>
<dbReference type="NCBIfam" id="TIGR01549">
    <property type="entry name" value="HAD-SF-IA-v1"/>
    <property type="match status" value="1"/>
</dbReference>
<dbReference type="PANTHER" id="PTHR43434:SF13">
    <property type="entry name" value="PHOSPHOGLYCOLATE PHOSPHATASE"/>
    <property type="match status" value="1"/>
</dbReference>
<accession>A0A1I4INW6</accession>
<dbReference type="AlphaFoldDB" id="A0A1I4INW6"/>
<dbReference type="GO" id="GO:0005829">
    <property type="term" value="C:cytosol"/>
    <property type="evidence" value="ECO:0007669"/>
    <property type="project" value="TreeGrafter"/>
</dbReference>
<sequence>MIRYVLFDFDGTLVDSQNIVIEGYNQLAEKYHSKKIEQKDIAYLKGLSIIERSKFLDFKLYKFPLLALDIYKLYKHSIKDLRLFDGIKELLEELNSCGFRLAIVSTNSEQNIRECLHHNQIDVIHDVICSNNMFGKNEDIKRFLKTHKLEESEVIYVGDEVRDIIAGKKSGVKVIWVSWGYDQIDNAKKEQPNYIVDKPHEILPISQSI</sequence>
<dbReference type="InterPro" id="IPR006439">
    <property type="entry name" value="HAD-SF_hydro_IA"/>
</dbReference>
<dbReference type="InterPro" id="IPR023198">
    <property type="entry name" value="PGP-like_dom2"/>
</dbReference>
<organism evidence="1 2">
    <name type="scientific">Pelosinus propionicus DSM 13327</name>
    <dbReference type="NCBI Taxonomy" id="1123291"/>
    <lineage>
        <taxon>Bacteria</taxon>
        <taxon>Bacillati</taxon>
        <taxon>Bacillota</taxon>
        <taxon>Negativicutes</taxon>
        <taxon>Selenomonadales</taxon>
        <taxon>Sporomusaceae</taxon>
        <taxon>Pelosinus</taxon>
    </lineage>
</organism>
<dbReference type="Pfam" id="PF13419">
    <property type="entry name" value="HAD_2"/>
    <property type="match status" value="1"/>
</dbReference>
<dbReference type="PANTHER" id="PTHR43434">
    <property type="entry name" value="PHOSPHOGLYCOLATE PHOSPHATASE"/>
    <property type="match status" value="1"/>
</dbReference>
<dbReference type="EMBL" id="FOTS01000009">
    <property type="protein sequence ID" value="SFL56099.1"/>
    <property type="molecule type" value="Genomic_DNA"/>
</dbReference>
<dbReference type="SFLD" id="SFLDS00003">
    <property type="entry name" value="Haloacid_Dehalogenase"/>
    <property type="match status" value="1"/>
</dbReference>
<dbReference type="InterPro" id="IPR050155">
    <property type="entry name" value="HAD-like_hydrolase_sf"/>
</dbReference>
<gene>
    <name evidence="1" type="ORF">SAMN04490355_100910</name>
</gene>
<protein>
    <submittedName>
        <fullName evidence="1">Phosphoglycolate phosphatase</fullName>
    </submittedName>
</protein>
<dbReference type="GO" id="GO:0006281">
    <property type="term" value="P:DNA repair"/>
    <property type="evidence" value="ECO:0007669"/>
    <property type="project" value="TreeGrafter"/>
</dbReference>
<proteinExistence type="predicted"/>
<dbReference type="InterPro" id="IPR023214">
    <property type="entry name" value="HAD_sf"/>
</dbReference>
<dbReference type="SUPFAM" id="SSF56784">
    <property type="entry name" value="HAD-like"/>
    <property type="match status" value="1"/>
</dbReference>
<evidence type="ECO:0000313" key="2">
    <source>
        <dbReference type="Proteomes" id="UP000199520"/>
    </source>
</evidence>
<evidence type="ECO:0000313" key="1">
    <source>
        <dbReference type="EMBL" id="SFL56099.1"/>
    </source>
</evidence>
<dbReference type="OrthoDB" id="9792518at2"/>
<dbReference type="InterPro" id="IPR036412">
    <property type="entry name" value="HAD-like_sf"/>
</dbReference>
<dbReference type="SFLD" id="SFLDG01129">
    <property type="entry name" value="C1.5:_HAD__Beta-PGM__Phosphata"/>
    <property type="match status" value="1"/>
</dbReference>
<dbReference type="InterPro" id="IPR041492">
    <property type="entry name" value="HAD_2"/>
</dbReference>
<dbReference type="Gene3D" id="3.40.50.1000">
    <property type="entry name" value="HAD superfamily/HAD-like"/>
    <property type="match status" value="1"/>
</dbReference>
<dbReference type="Gene3D" id="1.10.150.240">
    <property type="entry name" value="Putative phosphatase, domain 2"/>
    <property type="match status" value="1"/>
</dbReference>
<dbReference type="STRING" id="1123291.SAMN04490355_100910"/>
<dbReference type="GO" id="GO:0008967">
    <property type="term" value="F:phosphoglycolate phosphatase activity"/>
    <property type="evidence" value="ECO:0007669"/>
    <property type="project" value="TreeGrafter"/>
</dbReference>
<name>A0A1I4INW6_9FIRM</name>
<dbReference type="Proteomes" id="UP000199520">
    <property type="component" value="Unassembled WGS sequence"/>
</dbReference>
<reference evidence="2" key="1">
    <citation type="submission" date="2016-10" db="EMBL/GenBank/DDBJ databases">
        <authorList>
            <person name="Varghese N."/>
            <person name="Submissions S."/>
        </authorList>
    </citation>
    <scope>NUCLEOTIDE SEQUENCE [LARGE SCALE GENOMIC DNA]</scope>
    <source>
        <strain evidence="2">DSM 13327</strain>
    </source>
</reference>